<evidence type="ECO:0000256" key="9">
    <source>
        <dbReference type="HAMAP-Rule" id="MF_00639"/>
    </source>
</evidence>
<feature type="domain" description="Mur ligase C-terminal" evidence="11">
    <location>
        <begin position="294"/>
        <end position="413"/>
    </location>
</feature>
<comment type="subcellular location">
    <subcellularLocation>
        <location evidence="1 9 10">Cytoplasm</location>
    </subcellularLocation>
</comment>
<feature type="binding site" evidence="9">
    <location>
        <begin position="118"/>
        <end position="124"/>
    </location>
    <ligand>
        <name>ATP</name>
        <dbReference type="ChEBI" id="CHEBI:30616"/>
    </ligand>
</feature>
<dbReference type="Pfam" id="PF08245">
    <property type="entry name" value="Mur_ligase_M"/>
    <property type="match status" value="1"/>
</dbReference>
<dbReference type="HAMAP" id="MF_00639">
    <property type="entry name" value="MurD"/>
    <property type="match status" value="1"/>
</dbReference>
<keyword evidence="9 10" id="KW-0961">Cell wall biogenesis/degradation</keyword>
<evidence type="ECO:0000256" key="5">
    <source>
        <dbReference type="ARBA" id="ARBA00022618"/>
    </source>
</evidence>
<dbReference type="GO" id="GO:0004326">
    <property type="term" value="F:tetrahydrofolylpolyglutamate synthase activity"/>
    <property type="evidence" value="ECO:0007669"/>
    <property type="project" value="InterPro"/>
</dbReference>
<dbReference type="PROSITE" id="PS01011">
    <property type="entry name" value="FOLYLPOLYGLU_SYNT_1"/>
    <property type="match status" value="1"/>
</dbReference>
<proteinExistence type="inferred from homology"/>
<dbReference type="InterPro" id="IPR018109">
    <property type="entry name" value="Folylpolyglutamate_synth_CS"/>
</dbReference>
<dbReference type="InterPro" id="IPR013221">
    <property type="entry name" value="Mur_ligase_cen"/>
</dbReference>
<evidence type="ECO:0000256" key="4">
    <source>
        <dbReference type="ARBA" id="ARBA00022598"/>
    </source>
</evidence>
<evidence type="ECO:0000256" key="3">
    <source>
        <dbReference type="ARBA" id="ARBA00022490"/>
    </source>
</evidence>
<accession>A0A7I7QUM4</accession>
<evidence type="ECO:0000256" key="7">
    <source>
        <dbReference type="ARBA" id="ARBA00022840"/>
    </source>
</evidence>
<keyword evidence="4 9" id="KW-0436">Ligase</keyword>
<dbReference type="GO" id="GO:0051301">
    <property type="term" value="P:cell division"/>
    <property type="evidence" value="ECO:0007669"/>
    <property type="project" value="UniProtKB-KW"/>
</dbReference>
<dbReference type="Proteomes" id="UP000467193">
    <property type="component" value="Chromosome"/>
</dbReference>
<comment type="function">
    <text evidence="9 10">Cell wall formation. Catalyzes the addition of glutamate to the nucleotide precursor UDP-N-acetylmuramoyl-L-alanine (UMA).</text>
</comment>
<dbReference type="PANTHER" id="PTHR43692:SF1">
    <property type="entry name" value="UDP-N-ACETYLMURAMOYLALANINE--D-GLUTAMATE LIGASE"/>
    <property type="match status" value="1"/>
</dbReference>
<dbReference type="InterPro" id="IPR005762">
    <property type="entry name" value="MurD"/>
</dbReference>
<reference evidence="13 14" key="1">
    <citation type="journal article" date="2019" name="Emerg. Microbes Infect.">
        <title>Comprehensive subspecies identification of 175 nontuberculous mycobacteria species based on 7547 genomic profiles.</title>
        <authorList>
            <person name="Matsumoto Y."/>
            <person name="Kinjo T."/>
            <person name="Motooka D."/>
            <person name="Nabeya D."/>
            <person name="Jung N."/>
            <person name="Uechi K."/>
            <person name="Horii T."/>
            <person name="Iida T."/>
            <person name="Fujita J."/>
            <person name="Nakamura S."/>
        </authorList>
    </citation>
    <scope>NUCLEOTIDE SEQUENCE [LARGE SCALE GENOMIC DNA]</scope>
    <source>
        <strain evidence="13 14">JCM 17899</strain>
    </source>
</reference>
<comment type="catalytic activity">
    <reaction evidence="9 10">
        <text>UDP-N-acetyl-alpha-D-muramoyl-L-alanine + D-glutamate + ATP = UDP-N-acetyl-alpha-D-muramoyl-L-alanyl-D-glutamate + ADP + phosphate + H(+)</text>
        <dbReference type="Rhea" id="RHEA:16429"/>
        <dbReference type="ChEBI" id="CHEBI:15378"/>
        <dbReference type="ChEBI" id="CHEBI:29986"/>
        <dbReference type="ChEBI" id="CHEBI:30616"/>
        <dbReference type="ChEBI" id="CHEBI:43474"/>
        <dbReference type="ChEBI" id="CHEBI:83898"/>
        <dbReference type="ChEBI" id="CHEBI:83900"/>
        <dbReference type="ChEBI" id="CHEBI:456216"/>
        <dbReference type="EC" id="6.3.2.9"/>
    </reaction>
</comment>
<evidence type="ECO:0000313" key="14">
    <source>
        <dbReference type="Proteomes" id="UP000467193"/>
    </source>
</evidence>
<dbReference type="InterPro" id="IPR004101">
    <property type="entry name" value="Mur_ligase_C"/>
</dbReference>
<gene>
    <name evidence="9 13" type="primary">murD</name>
    <name evidence="13" type="ORF">MSEDJ_37830</name>
</gene>
<evidence type="ECO:0000256" key="1">
    <source>
        <dbReference type="ARBA" id="ARBA00004496"/>
    </source>
</evidence>
<keyword evidence="7 9" id="KW-0067">ATP-binding</keyword>
<keyword evidence="14" id="KW-1185">Reference proteome</keyword>
<evidence type="ECO:0000313" key="13">
    <source>
        <dbReference type="EMBL" id="BBY29687.1"/>
    </source>
</evidence>
<dbReference type="NCBIfam" id="TIGR01087">
    <property type="entry name" value="murD"/>
    <property type="match status" value="1"/>
</dbReference>
<comment type="similarity">
    <text evidence="9">Belongs to the MurCDEF family.</text>
</comment>
<evidence type="ECO:0000256" key="8">
    <source>
        <dbReference type="ARBA" id="ARBA00023306"/>
    </source>
</evidence>
<evidence type="ECO:0000256" key="2">
    <source>
        <dbReference type="ARBA" id="ARBA00004752"/>
    </source>
</evidence>
<dbReference type="GO" id="GO:0005524">
    <property type="term" value="F:ATP binding"/>
    <property type="evidence" value="ECO:0007669"/>
    <property type="project" value="UniProtKB-UniRule"/>
</dbReference>
<evidence type="ECO:0000259" key="11">
    <source>
        <dbReference type="Pfam" id="PF02875"/>
    </source>
</evidence>
<dbReference type="EMBL" id="AP022588">
    <property type="protein sequence ID" value="BBY29687.1"/>
    <property type="molecule type" value="Genomic_DNA"/>
</dbReference>
<dbReference type="InterPro" id="IPR036615">
    <property type="entry name" value="Mur_ligase_C_dom_sf"/>
</dbReference>
<sequence length="453" mass="47237">MTEPQPDLEGRVVGIWGFGREGISMARMASAAGALRVEAVDDAGRLPYETPEGIDRLVVYRGPEHLARLHECDVVFVSPGIPWHQPTFEQLRASGIRISSAADWFVAKFGAQTIGVTGTKGKSTTASFLGGLLRGLGVDAVVAGNIGTPLSDLSPRPGEVVVAELSSQQAALLETSPAVAVITNLYEDHLDWHGDTASYYAAKANVFRHGARSLVCTPDVVARLASIGVTDLPPTLRLVDPATVPDLPGETVMSFAHNAVNAALAVVAAAEMTGRTVGDDVVVAAAAEFEGLPHRLQTVRVTDVDGRPVRWVDDTLATTGESVVAALRSTRPDEVVALIVGGMDRHLDYGQVDDYLTGGARHVTLVQSPSNGARIGAGFAAAHPDRTHVVGSLEEAVRVAAAVPGVDVVLLSPGAASYDLFANYVAKGAAFRTFIDALGSATDGPRGAVPPAN</sequence>
<dbReference type="InterPro" id="IPR036291">
    <property type="entry name" value="NAD(P)-bd_dom_sf"/>
</dbReference>
<evidence type="ECO:0000256" key="6">
    <source>
        <dbReference type="ARBA" id="ARBA00022741"/>
    </source>
</evidence>
<dbReference type="Gene3D" id="3.40.1190.10">
    <property type="entry name" value="Mur-like, catalytic domain"/>
    <property type="match status" value="1"/>
</dbReference>
<dbReference type="GO" id="GO:0005737">
    <property type="term" value="C:cytoplasm"/>
    <property type="evidence" value="ECO:0007669"/>
    <property type="project" value="UniProtKB-SubCell"/>
</dbReference>
<feature type="domain" description="Mur ligase central" evidence="12">
    <location>
        <begin position="116"/>
        <end position="209"/>
    </location>
</feature>
<name>A0A7I7QUM4_9MYCO</name>
<dbReference type="GO" id="GO:0008360">
    <property type="term" value="P:regulation of cell shape"/>
    <property type="evidence" value="ECO:0007669"/>
    <property type="project" value="UniProtKB-KW"/>
</dbReference>
<dbReference type="GO" id="GO:0009252">
    <property type="term" value="P:peptidoglycan biosynthetic process"/>
    <property type="evidence" value="ECO:0007669"/>
    <property type="project" value="UniProtKB-UniRule"/>
</dbReference>
<organism evidence="13 14">
    <name type="scientific">Mycolicibacterium sediminis</name>
    <dbReference type="NCBI Taxonomy" id="1286180"/>
    <lineage>
        <taxon>Bacteria</taxon>
        <taxon>Bacillati</taxon>
        <taxon>Actinomycetota</taxon>
        <taxon>Actinomycetes</taxon>
        <taxon>Mycobacteriales</taxon>
        <taxon>Mycobacteriaceae</taxon>
        <taxon>Mycolicibacterium</taxon>
    </lineage>
</organism>
<dbReference type="Gene3D" id="3.40.50.720">
    <property type="entry name" value="NAD(P)-binding Rossmann-like Domain"/>
    <property type="match status" value="1"/>
</dbReference>
<keyword evidence="9 10" id="KW-0573">Peptidoglycan synthesis</keyword>
<dbReference type="SUPFAM" id="SSF51735">
    <property type="entry name" value="NAD(P)-binding Rossmann-fold domains"/>
    <property type="match status" value="1"/>
</dbReference>
<keyword evidence="5 9" id="KW-0132">Cell division</keyword>
<dbReference type="InterPro" id="IPR036565">
    <property type="entry name" value="Mur-like_cat_sf"/>
</dbReference>
<keyword evidence="3 9" id="KW-0963">Cytoplasm</keyword>
<dbReference type="RefSeq" id="WP_163798640.1">
    <property type="nucleotide sequence ID" value="NZ_AP022588.1"/>
</dbReference>
<dbReference type="GO" id="GO:0008764">
    <property type="term" value="F:UDP-N-acetylmuramoylalanine-D-glutamate ligase activity"/>
    <property type="evidence" value="ECO:0007669"/>
    <property type="project" value="UniProtKB-UniRule"/>
</dbReference>
<keyword evidence="9 10" id="KW-0133">Cell shape</keyword>
<dbReference type="PANTHER" id="PTHR43692">
    <property type="entry name" value="UDP-N-ACETYLMURAMOYLALANINE--D-GLUTAMATE LIGASE"/>
    <property type="match status" value="1"/>
</dbReference>
<protein>
    <recommendedName>
        <fullName evidence="9 10">UDP-N-acetylmuramoylalanine--D-glutamate ligase</fullName>
        <ecNumber evidence="9 10">6.3.2.9</ecNumber>
    </recommendedName>
    <alternativeName>
        <fullName evidence="9">D-glutamic acid-adding enzyme</fullName>
    </alternativeName>
    <alternativeName>
        <fullName evidence="9">UDP-N-acetylmuramoyl-L-alanyl-D-glutamate synthetase</fullName>
    </alternativeName>
</protein>
<keyword evidence="8 9" id="KW-0131">Cell cycle</keyword>
<evidence type="ECO:0000256" key="10">
    <source>
        <dbReference type="RuleBase" id="RU003664"/>
    </source>
</evidence>
<dbReference type="Gene3D" id="3.90.190.20">
    <property type="entry name" value="Mur ligase, C-terminal domain"/>
    <property type="match status" value="1"/>
</dbReference>
<comment type="pathway">
    <text evidence="2 9 10">Cell wall biogenesis; peptidoglycan biosynthesis.</text>
</comment>
<dbReference type="SUPFAM" id="SSF53623">
    <property type="entry name" value="MurD-like peptide ligases, catalytic domain"/>
    <property type="match status" value="1"/>
</dbReference>
<dbReference type="KEGG" id="msei:MSEDJ_37830"/>
<dbReference type="SUPFAM" id="SSF53244">
    <property type="entry name" value="MurD-like peptide ligases, peptide-binding domain"/>
    <property type="match status" value="1"/>
</dbReference>
<dbReference type="GO" id="GO:0071555">
    <property type="term" value="P:cell wall organization"/>
    <property type="evidence" value="ECO:0007669"/>
    <property type="project" value="UniProtKB-KW"/>
</dbReference>
<dbReference type="AlphaFoldDB" id="A0A7I7QUM4"/>
<evidence type="ECO:0000259" key="12">
    <source>
        <dbReference type="Pfam" id="PF08245"/>
    </source>
</evidence>
<keyword evidence="6 9" id="KW-0547">Nucleotide-binding</keyword>
<dbReference type="EC" id="6.3.2.9" evidence="9 10"/>
<dbReference type="Pfam" id="PF02875">
    <property type="entry name" value="Mur_ligase_C"/>
    <property type="match status" value="1"/>
</dbReference>
<dbReference type="UniPathway" id="UPA00219"/>